<proteinExistence type="predicted"/>
<dbReference type="Proteomes" id="UP000515489">
    <property type="component" value="Chromosome"/>
</dbReference>
<organism evidence="3 4">
    <name type="scientific">Hymenobacter sediminicola</name>
    <dbReference type="NCBI Taxonomy" id="2761579"/>
    <lineage>
        <taxon>Bacteria</taxon>
        <taxon>Pseudomonadati</taxon>
        <taxon>Bacteroidota</taxon>
        <taxon>Cytophagia</taxon>
        <taxon>Cytophagales</taxon>
        <taxon>Hymenobacteraceae</taxon>
        <taxon>Hymenobacter</taxon>
    </lineage>
</organism>
<evidence type="ECO:0000256" key="1">
    <source>
        <dbReference type="SAM" id="SignalP"/>
    </source>
</evidence>
<dbReference type="KEGG" id="hsk:H4317_04470"/>
<feature type="chain" id="PRO_5028898467" evidence="1">
    <location>
        <begin position="21"/>
        <end position="246"/>
    </location>
</feature>
<keyword evidence="4" id="KW-1185">Reference proteome</keyword>
<gene>
    <name evidence="3" type="ORF">H4317_04470</name>
</gene>
<feature type="domain" description="Outer membrane protein beta-barrel" evidence="2">
    <location>
        <begin position="20"/>
        <end position="215"/>
    </location>
</feature>
<sequence>MQKPLFLTLAAVLLAGAVQAQITVGPRLGGNLATVKLETDQADAPDTKSLFGPQVGLTLNAQFGNLSVQPSLLYSRKGFQLDDSRNVDFDFDGDGDDEAYSLKTTAKARLGYLELPINLVYSTGGAEGGFQVFAGPYVGMGLGGSYNVKARIEGDGLEYSDSNSSGVKYADKASDDEDDDNLYVRRFDVGLNAGIGYKTGPVQAQLGYGLGLSNLVPNDADGNDTGEKAQNRAFHLSLSYFFSLNN</sequence>
<protein>
    <submittedName>
        <fullName evidence="3">PorT family protein</fullName>
    </submittedName>
</protein>
<dbReference type="AlphaFoldDB" id="A0A7G7W9M6"/>
<dbReference type="EMBL" id="CP060202">
    <property type="protein sequence ID" value="QNH63069.1"/>
    <property type="molecule type" value="Genomic_DNA"/>
</dbReference>
<name>A0A7G7W9M6_9BACT</name>
<accession>A0A7G7W9M6</accession>
<evidence type="ECO:0000259" key="2">
    <source>
        <dbReference type="Pfam" id="PF13568"/>
    </source>
</evidence>
<feature type="signal peptide" evidence="1">
    <location>
        <begin position="1"/>
        <end position="20"/>
    </location>
</feature>
<reference evidence="3 4" key="1">
    <citation type="submission" date="2020-08" db="EMBL/GenBank/DDBJ databases">
        <title>Hymenobacter sp. S2-20-2 genome sequencing.</title>
        <authorList>
            <person name="Jin L."/>
        </authorList>
    </citation>
    <scope>NUCLEOTIDE SEQUENCE [LARGE SCALE GENOMIC DNA]</scope>
    <source>
        <strain evidence="3 4">S2-20-2</strain>
    </source>
</reference>
<dbReference type="RefSeq" id="WP_185888951.1">
    <property type="nucleotide sequence ID" value="NZ_CP060202.1"/>
</dbReference>
<keyword evidence="1" id="KW-0732">Signal</keyword>
<dbReference type="Pfam" id="PF13568">
    <property type="entry name" value="OMP_b-brl_2"/>
    <property type="match status" value="1"/>
</dbReference>
<dbReference type="InterPro" id="IPR025665">
    <property type="entry name" value="Beta-barrel_OMP_2"/>
</dbReference>
<evidence type="ECO:0000313" key="4">
    <source>
        <dbReference type="Proteomes" id="UP000515489"/>
    </source>
</evidence>
<evidence type="ECO:0000313" key="3">
    <source>
        <dbReference type="EMBL" id="QNH63069.1"/>
    </source>
</evidence>